<dbReference type="AlphaFoldDB" id="A0A117L241"/>
<dbReference type="Pfam" id="PF04536">
    <property type="entry name" value="TPM_phosphatase"/>
    <property type="match status" value="1"/>
</dbReference>
<name>A0A117L241_9THEM</name>
<dbReference type="Proteomes" id="UP000058636">
    <property type="component" value="Unassembled WGS sequence"/>
</dbReference>
<protein>
    <recommendedName>
        <fullName evidence="2">TPM domain-containing protein</fullName>
    </recommendedName>
</protein>
<keyword evidence="1" id="KW-1133">Transmembrane helix</keyword>
<evidence type="ECO:0000313" key="3">
    <source>
        <dbReference type="EMBL" id="KUK22376.1"/>
    </source>
</evidence>
<dbReference type="RefSeq" id="WP_334099915.1">
    <property type="nucleotide sequence ID" value="NZ_DAITJQ010000001.1"/>
</dbReference>
<gene>
    <name evidence="3" type="ORF">XD57_1527</name>
</gene>
<evidence type="ECO:0000313" key="4">
    <source>
        <dbReference type="Proteomes" id="UP000058636"/>
    </source>
</evidence>
<dbReference type="PATRIC" id="fig|93930.3.peg.597"/>
<feature type="transmembrane region" description="Helical" evidence="1">
    <location>
        <begin position="176"/>
        <end position="196"/>
    </location>
</feature>
<keyword evidence="1" id="KW-0812">Transmembrane</keyword>
<dbReference type="EMBL" id="LGFG01000177">
    <property type="protein sequence ID" value="KUK22376.1"/>
    <property type="molecule type" value="Genomic_DNA"/>
</dbReference>
<dbReference type="PANTHER" id="PTHR30373:SF2">
    <property type="entry name" value="UPF0603 PROTEIN YGCG"/>
    <property type="match status" value="1"/>
</dbReference>
<evidence type="ECO:0000256" key="1">
    <source>
        <dbReference type="SAM" id="Phobius"/>
    </source>
</evidence>
<dbReference type="Gene3D" id="3.10.310.50">
    <property type="match status" value="1"/>
</dbReference>
<dbReference type="InterPro" id="IPR007621">
    <property type="entry name" value="TPM_dom"/>
</dbReference>
<dbReference type="PANTHER" id="PTHR30373">
    <property type="entry name" value="UPF0603 PROTEIN YGCG"/>
    <property type="match status" value="1"/>
</dbReference>
<keyword evidence="1" id="KW-0472">Membrane</keyword>
<proteinExistence type="predicted"/>
<feature type="domain" description="TPM" evidence="2">
    <location>
        <begin position="30"/>
        <end position="153"/>
    </location>
</feature>
<sequence length="240" mass="26035">MRKIFLLIFVVAFALLFSVEFPKPTPYKYVNDYVGVLDKTTVEKIISVGKDLEDKTTAQVVVVVVPSLSGLTVEEYANRLFREWGIGRKEKNNGVLFLVAMNDRKVRIEVGYGLEGAIPDGKAGRILDEYVIPYFKNGEYSKGIYYGYLAIANEVAKEYGLELTGTSDLPERGTDISGISIIIIVIAFIIFSSIVGRGGYWYRGPRFPRGFGGPGPRDGSGGFGGFGGGSSGGGGASRGW</sequence>
<reference evidence="3 4" key="1">
    <citation type="journal article" date="2015" name="MBio">
        <title>Genome-Resolved Metagenomic Analysis Reveals Roles for Candidate Phyla and Other Microbial Community Members in Biogeochemical Transformations in Oil Reservoirs.</title>
        <authorList>
            <person name="Hu P."/>
            <person name="Tom L."/>
            <person name="Singh A."/>
            <person name="Thomas B.C."/>
            <person name="Baker B.J."/>
            <person name="Piceno Y.M."/>
            <person name="Andersen G.L."/>
            <person name="Banfield J.F."/>
        </authorList>
    </citation>
    <scope>NUCLEOTIDE SEQUENCE [LARGE SCALE GENOMIC DNA]</scope>
    <source>
        <strain evidence="3">46_26</strain>
    </source>
</reference>
<accession>A0A117L241</accession>
<evidence type="ECO:0000259" key="2">
    <source>
        <dbReference type="Pfam" id="PF04536"/>
    </source>
</evidence>
<comment type="caution">
    <text evidence="3">The sequence shown here is derived from an EMBL/GenBank/DDBJ whole genome shotgun (WGS) entry which is preliminary data.</text>
</comment>
<organism evidence="3 4">
    <name type="scientific">Thermotoga petrophila</name>
    <dbReference type="NCBI Taxonomy" id="93929"/>
    <lineage>
        <taxon>Bacteria</taxon>
        <taxon>Thermotogati</taxon>
        <taxon>Thermotogota</taxon>
        <taxon>Thermotogae</taxon>
        <taxon>Thermotogales</taxon>
        <taxon>Thermotogaceae</taxon>
        <taxon>Thermotoga</taxon>
    </lineage>
</organism>